<protein>
    <submittedName>
        <fullName evidence="1">Uncharacterized protein</fullName>
    </submittedName>
</protein>
<dbReference type="EMBL" id="ML143474">
    <property type="protein sequence ID" value="TBU24687.1"/>
    <property type="molecule type" value="Genomic_DNA"/>
</dbReference>
<organism evidence="1">
    <name type="scientific">Dichomitus squalens</name>
    <dbReference type="NCBI Taxonomy" id="114155"/>
    <lineage>
        <taxon>Eukaryota</taxon>
        <taxon>Fungi</taxon>
        <taxon>Dikarya</taxon>
        <taxon>Basidiomycota</taxon>
        <taxon>Agaricomycotina</taxon>
        <taxon>Agaricomycetes</taxon>
        <taxon>Polyporales</taxon>
        <taxon>Polyporaceae</taxon>
        <taxon>Dichomitus</taxon>
    </lineage>
</organism>
<dbReference type="SUPFAM" id="SSF102462">
    <property type="entry name" value="Peptidyl-tRNA hydrolase II"/>
    <property type="match status" value="1"/>
</dbReference>
<sequence length="83" mass="9469">MTDSVETLVLREAPFQQPLIMQMVVRRGLLEIRWGVGPLMAQVAHVTSAVLHETRERTEMQAYLDNPRICGRYVVEVHPGLLD</sequence>
<dbReference type="Proteomes" id="UP000292957">
    <property type="component" value="Unassembled WGS sequence"/>
</dbReference>
<proteinExistence type="predicted"/>
<reference evidence="1" key="1">
    <citation type="submission" date="2019-01" db="EMBL/GenBank/DDBJ databases">
        <title>Draft genome sequences of three monokaryotic isolates of the white-rot basidiomycete fungus Dichomitus squalens.</title>
        <authorList>
            <consortium name="DOE Joint Genome Institute"/>
            <person name="Lopez S.C."/>
            <person name="Andreopoulos B."/>
            <person name="Pangilinan J."/>
            <person name="Lipzen A."/>
            <person name="Riley R."/>
            <person name="Ahrendt S."/>
            <person name="Ng V."/>
            <person name="Barry K."/>
            <person name="Daum C."/>
            <person name="Grigoriev I.V."/>
            <person name="Hilden K.S."/>
            <person name="Makela M.R."/>
            <person name="de Vries R.P."/>
        </authorList>
    </citation>
    <scope>NUCLEOTIDE SEQUENCE [LARGE SCALE GENOMIC DNA]</scope>
    <source>
        <strain evidence="1">OM18370.1</strain>
    </source>
</reference>
<name>A0A4Q9MDL7_9APHY</name>
<dbReference type="AlphaFoldDB" id="A0A4Q9MDL7"/>
<gene>
    <name evidence="1" type="ORF">BD311DRAFT_671221</name>
</gene>
<evidence type="ECO:0000313" key="1">
    <source>
        <dbReference type="EMBL" id="TBU24687.1"/>
    </source>
</evidence>
<dbReference type="InterPro" id="IPR023476">
    <property type="entry name" value="Pep_tRNA_hydro_II_dom_sf"/>
</dbReference>
<dbReference type="OrthoDB" id="201213at2759"/>
<accession>A0A4Q9MDL7</accession>